<dbReference type="GO" id="GO:0008720">
    <property type="term" value="F:D-lactate dehydrogenase (NAD+) activity"/>
    <property type="evidence" value="ECO:0007669"/>
    <property type="project" value="TreeGrafter"/>
</dbReference>
<dbReference type="SUPFAM" id="SSF51735">
    <property type="entry name" value="NAD(P)-binding Rossmann-fold domains"/>
    <property type="match status" value="1"/>
</dbReference>
<dbReference type="RefSeq" id="WP_164005690.1">
    <property type="nucleotide sequence ID" value="NZ_JAAIKD010000008.1"/>
</dbReference>
<dbReference type="PANTHER" id="PTHR43026:SF1">
    <property type="entry name" value="2-HYDROXYACID DEHYDROGENASE HOMOLOG 1-RELATED"/>
    <property type="match status" value="1"/>
</dbReference>
<comment type="caution">
    <text evidence="4">The sequence shown here is derived from an EMBL/GenBank/DDBJ whole genome shotgun (WGS) entry which is preliminary data.</text>
</comment>
<evidence type="ECO:0000259" key="3">
    <source>
        <dbReference type="Pfam" id="PF02826"/>
    </source>
</evidence>
<dbReference type="PANTHER" id="PTHR43026">
    <property type="entry name" value="2-HYDROXYACID DEHYDROGENASE HOMOLOG 1-RELATED"/>
    <property type="match status" value="1"/>
</dbReference>
<evidence type="ECO:0000256" key="1">
    <source>
        <dbReference type="ARBA" id="ARBA00005854"/>
    </source>
</evidence>
<evidence type="ECO:0000313" key="5">
    <source>
        <dbReference type="Proteomes" id="UP000478505"/>
    </source>
</evidence>
<dbReference type="Gene3D" id="3.40.50.720">
    <property type="entry name" value="NAD(P)-binding Rossmann-like Domain"/>
    <property type="match status" value="2"/>
</dbReference>
<proteinExistence type="inferred from homology"/>
<feature type="domain" description="D-isomer specific 2-hydroxyacid dehydrogenase NAD-binding" evidence="3">
    <location>
        <begin position="50"/>
        <end position="128"/>
    </location>
</feature>
<keyword evidence="5" id="KW-1185">Reference proteome</keyword>
<dbReference type="InterPro" id="IPR006140">
    <property type="entry name" value="D-isomer_DH_NAD-bd"/>
</dbReference>
<reference evidence="4 5" key="1">
    <citation type="submission" date="2020-02" db="EMBL/GenBank/DDBJ databases">
        <title>Flavobacteriaceae Psychroflexus bacterium YR1-1, complete genome.</title>
        <authorList>
            <person name="Li Y."/>
            <person name="Wu S."/>
        </authorList>
    </citation>
    <scope>NUCLEOTIDE SEQUENCE [LARGE SCALE GENOMIC DNA]</scope>
    <source>
        <strain evidence="4 5">YR1-1</strain>
    </source>
</reference>
<dbReference type="InterPro" id="IPR036291">
    <property type="entry name" value="NAD(P)-bd_dom_sf"/>
</dbReference>
<comment type="similarity">
    <text evidence="1">Belongs to the D-isomer specific 2-hydroxyacid dehydrogenase family.</text>
</comment>
<organism evidence="4 5">
    <name type="scientific">Psychroflexus aurantiacus</name>
    <dbReference type="NCBI Taxonomy" id="2709310"/>
    <lineage>
        <taxon>Bacteria</taxon>
        <taxon>Pseudomonadati</taxon>
        <taxon>Bacteroidota</taxon>
        <taxon>Flavobacteriia</taxon>
        <taxon>Flavobacteriales</taxon>
        <taxon>Flavobacteriaceae</taxon>
        <taxon>Psychroflexus</taxon>
    </lineage>
</organism>
<dbReference type="GO" id="GO:0051287">
    <property type="term" value="F:NAD binding"/>
    <property type="evidence" value="ECO:0007669"/>
    <property type="project" value="InterPro"/>
</dbReference>
<protein>
    <recommendedName>
        <fullName evidence="3">D-isomer specific 2-hydroxyacid dehydrogenase NAD-binding domain-containing protein</fullName>
    </recommendedName>
</protein>
<dbReference type="InterPro" id="IPR058205">
    <property type="entry name" value="D-LDH-like"/>
</dbReference>
<dbReference type="Pfam" id="PF02826">
    <property type="entry name" value="2-Hacid_dh_C"/>
    <property type="match status" value="1"/>
</dbReference>
<name>A0A6B3R7D0_9FLAO</name>
<gene>
    <name evidence="4" type="ORF">G3567_12705</name>
</gene>
<dbReference type="Proteomes" id="UP000478505">
    <property type="component" value="Unassembled WGS sequence"/>
</dbReference>
<evidence type="ECO:0000256" key="2">
    <source>
        <dbReference type="ARBA" id="ARBA00023027"/>
    </source>
</evidence>
<dbReference type="EMBL" id="JAAIKD010000008">
    <property type="protein sequence ID" value="NEV94997.1"/>
    <property type="molecule type" value="Genomic_DNA"/>
</dbReference>
<accession>A0A6B3R7D0</accession>
<evidence type="ECO:0000313" key="4">
    <source>
        <dbReference type="EMBL" id="NEV94997.1"/>
    </source>
</evidence>
<sequence length="163" mass="18520">MLCRIKKEKGIRVSKEQYYECPIIKCKKTFLNLEQIISHWFDEFRKTIDLIDEMKDGIITINTARGCGINTEAVIAGLKSKKIGALGIDVYENEKGVFFKDRSQDIPNDDNLMLLNTLPNVLKTGHHAFLTDEALTNIAETTIYNLDCYEAGKATENELTEID</sequence>
<dbReference type="AlphaFoldDB" id="A0A6B3R7D0"/>
<keyword evidence="2" id="KW-0520">NAD</keyword>